<evidence type="ECO:0000256" key="1">
    <source>
        <dbReference type="SAM" id="Phobius"/>
    </source>
</evidence>
<name>A0A2Z5ZKH1_9PROT</name>
<dbReference type="AlphaFoldDB" id="A0A2Z5ZKH1"/>
<evidence type="ECO:0000313" key="2">
    <source>
        <dbReference type="EMBL" id="BBC80829.1"/>
    </source>
</evidence>
<evidence type="ECO:0000313" key="3">
    <source>
        <dbReference type="Proteomes" id="UP000270034"/>
    </source>
</evidence>
<dbReference type="EMBL" id="AP018515">
    <property type="protein sequence ID" value="BBC80829.1"/>
    <property type="molecule type" value="Genomic_DNA"/>
</dbReference>
<keyword evidence="1" id="KW-0812">Transmembrane</keyword>
<dbReference type="KEGG" id="aot:AcetOri_orf03758"/>
<feature type="transmembrane region" description="Helical" evidence="1">
    <location>
        <begin position="6"/>
        <end position="33"/>
    </location>
</feature>
<sequence length="50" mass="5773">MATPRVFFVLYVLKPLFIFMYFCGHSLLLTLALRHTPLHSLYKSALPFTG</sequence>
<proteinExistence type="predicted"/>
<keyword evidence="1" id="KW-1133">Transmembrane helix</keyword>
<organism evidence="2 3">
    <name type="scientific">Acetobacter orientalis</name>
    <dbReference type="NCBI Taxonomy" id="146474"/>
    <lineage>
        <taxon>Bacteria</taxon>
        <taxon>Pseudomonadati</taxon>
        <taxon>Pseudomonadota</taxon>
        <taxon>Alphaproteobacteria</taxon>
        <taxon>Acetobacterales</taxon>
        <taxon>Acetobacteraceae</taxon>
        <taxon>Acetobacter</taxon>
    </lineage>
</organism>
<gene>
    <name evidence="2" type="ORF">AcetOrient_orf03758</name>
</gene>
<accession>A0A2Z5ZKH1</accession>
<dbReference type="Proteomes" id="UP000270034">
    <property type="component" value="Chromosome"/>
</dbReference>
<reference evidence="2 3" key="1">
    <citation type="submission" date="2018-02" db="EMBL/GenBank/DDBJ databases">
        <title>Acetobacter orientalis genome.</title>
        <authorList>
            <person name="Nakashima N."/>
            <person name="Tamura T."/>
        </authorList>
    </citation>
    <scope>NUCLEOTIDE SEQUENCE [LARGE SCALE GENOMIC DNA]</scope>
    <source>
        <strain evidence="2 3">FAN1</strain>
    </source>
</reference>
<keyword evidence="1" id="KW-0472">Membrane</keyword>
<protein>
    <submittedName>
        <fullName evidence="2">Uncharacterized protein</fullName>
    </submittedName>
</protein>